<organism evidence="3 4">
    <name type="scientific">Candidatus Fervidibacter japonicus</name>
    <dbReference type="NCBI Taxonomy" id="2035412"/>
    <lineage>
        <taxon>Bacteria</taxon>
        <taxon>Candidatus Fervidibacterota</taxon>
        <taxon>Candidatus Fervidibacter</taxon>
    </lineage>
</organism>
<dbReference type="PANTHER" id="PTHR37423">
    <property type="entry name" value="SOLUBLE LYTIC MUREIN TRANSGLYCOSYLASE-RELATED"/>
    <property type="match status" value="1"/>
</dbReference>
<accession>A0A2H5XFZ4</accession>
<dbReference type="InterPro" id="IPR023346">
    <property type="entry name" value="Lysozyme-like_dom_sf"/>
</dbReference>
<dbReference type="SUPFAM" id="SSF53955">
    <property type="entry name" value="Lysozyme-like"/>
    <property type="match status" value="1"/>
</dbReference>
<dbReference type="CDD" id="cd00254">
    <property type="entry name" value="LT-like"/>
    <property type="match status" value="1"/>
</dbReference>
<dbReference type="Pfam" id="PF01464">
    <property type="entry name" value="SLT"/>
    <property type="match status" value="1"/>
</dbReference>
<dbReference type="InterPro" id="IPR008258">
    <property type="entry name" value="Transglycosylase_SLT_dom_1"/>
</dbReference>
<protein>
    <submittedName>
        <fullName evidence="3">Membrane-bound lytic murein transglycosylase F</fullName>
    </submittedName>
</protein>
<dbReference type="EMBL" id="BEHT01000051">
    <property type="protein sequence ID" value="GBD00105.1"/>
    <property type="molecule type" value="Genomic_DNA"/>
</dbReference>
<feature type="signal peptide" evidence="1">
    <location>
        <begin position="1"/>
        <end position="20"/>
    </location>
</feature>
<keyword evidence="1" id="KW-0732">Signal</keyword>
<name>A0A2H5XFZ4_9BACT</name>
<gene>
    <name evidence="3" type="primary">mltF</name>
    <name evidence="3" type="ORF">HRbin17_02641</name>
</gene>
<dbReference type="Proteomes" id="UP000236173">
    <property type="component" value="Unassembled WGS sequence"/>
</dbReference>
<dbReference type="AlphaFoldDB" id="A0A2H5XFZ4"/>
<dbReference type="Gene3D" id="1.10.530.10">
    <property type="match status" value="1"/>
</dbReference>
<feature type="chain" id="PRO_5014138646" evidence="1">
    <location>
        <begin position="21"/>
        <end position="322"/>
    </location>
</feature>
<dbReference type="PANTHER" id="PTHR37423:SF2">
    <property type="entry name" value="MEMBRANE-BOUND LYTIC MUREIN TRANSGLYCOSYLASE C"/>
    <property type="match status" value="1"/>
</dbReference>
<reference evidence="4" key="1">
    <citation type="submission" date="2017-09" db="EMBL/GenBank/DDBJ databases">
        <title>Metaegenomics of thermophilic ammonia-oxidizing enrichment culture.</title>
        <authorList>
            <person name="Kato S."/>
            <person name="Suzuki K."/>
        </authorList>
    </citation>
    <scope>NUCLEOTIDE SEQUENCE [LARGE SCALE GENOMIC DNA]</scope>
</reference>
<comment type="caution">
    <text evidence="3">The sequence shown here is derived from an EMBL/GenBank/DDBJ whole genome shotgun (WGS) entry which is preliminary data.</text>
</comment>
<sequence>MLRIGWVVLLVTAIPLVGSAQEAAKAVSENEGDKALLRLDGNVRGIIVGLQRATLAVLSARQIVTYFHVPLNKLPDWVRAGTDVTVQYRVSADGSFWAEHIDPYKPPTPTTPPTMTTPTVTIVPLEQTPSSAPTPLQRQGSLTELRRRTLPSRGLSALQSRLNAPLNLLENEVQRLLPHYRAAVRFFNPNLTDSQAEALASAVLRCAIRHGIDPRLVVAVIACESTFRPDAVGKRGEIGLGQLKPETAAGLGVDPYDPVQNIDGCVRYLRQQLDRFGSVELALAAYNAGPTAVQRAGGIPQNGVTPRYVQKVLELYRRLCGQ</sequence>
<proteinExistence type="predicted"/>
<evidence type="ECO:0000259" key="2">
    <source>
        <dbReference type="Pfam" id="PF01464"/>
    </source>
</evidence>
<evidence type="ECO:0000313" key="3">
    <source>
        <dbReference type="EMBL" id="GBD00105.1"/>
    </source>
</evidence>
<evidence type="ECO:0000256" key="1">
    <source>
        <dbReference type="SAM" id="SignalP"/>
    </source>
</evidence>
<evidence type="ECO:0000313" key="4">
    <source>
        <dbReference type="Proteomes" id="UP000236173"/>
    </source>
</evidence>
<feature type="domain" description="Transglycosylase SLT" evidence="2">
    <location>
        <begin position="209"/>
        <end position="298"/>
    </location>
</feature>